<dbReference type="EMBL" id="JAWPEI010000035">
    <property type="protein sequence ID" value="KAK4706982.1"/>
    <property type="molecule type" value="Genomic_DNA"/>
</dbReference>
<dbReference type="PANTHER" id="PTHR31238">
    <property type="entry name" value="GERMIN-LIKE PROTEIN SUBFAMILY 3 MEMBER 3"/>
    <property type="match status" value="1"/>
</dbReference>
<dbReference type="InterPro" id="IPR011051">
    <property type="entry name" value="RmlC_Cupin_sf"/>
</dbReference>
<dbReference type="Gene3D" id="2.60.120.10">
    <property type="entry name" value="Jelly Rolls"/>
    <property type="match status" value="1"/>
</dbReference>
<keyword evidence="3" id="KW-1185">Reference proteome</keyword>
<dbReference type="Pfam" id="PF00190">
    <property type="entry name" value="Cupin_1"/>
    <property type="match status" value="1"/>
</dbReference>
<dbReference type="Proteomes" id="UP001311915">
    <property type="component" value="Unassembled WGS sequence"/>
</dbReference>
<dbReference type="InterPro" id="IPR014710">
    <property type="entry name" value="RmlC-like_jellyroll"/>
</dbReference>
<dbReference type="AlphaFoldDB" id="A0AAV9K183"/>
<dbReference type="SUPFAM" id="SSF51182">
    <property type="entry name" value="RmlC-like cupins"/>
    <property type="match status" value="1"/>
</dbReference>
<proteinExistence type="predicted"/>
<accession>A0AAV9K183</accession>
<sequence>MPTVKQHCTYLRSMGTNRSSTTQNFKVTKVSMAEFPALNRQIVSYPILQYPASFVNPVHTHPRTLEVGFNGTTNKIFSQILQIEDIFVFPKGLVHYQYNPFKRNKTVKNILEN</sequence>
<dbReference type="InterPro" id="IPR006045">
    <property type="entry name" value="Cupin_1"/>
</dbReference>
<name>A0AAV9K183_9SOLN</name>
<feature type="domain" description="Cupin type-1" evidence="1">
    <location>
        <begin position="19"/>
        <end position="101"/>
    </location>
</feature>
<evidence type="ECO:0000313" key="2">
    <source>
        <dbReference type="EMBL" id="KAK4706982.1"/>
    </source>
</evidence>
<evidence type="ECO:0000259" key="1">
    <source>
        <dbReference type="Pfam" id="PF00190"/>
    </source>
</evidence>
<reference evidence="2 3" key="1">
    <citation type="submission" date="2023-10" db="EMBL/GenBank/DDBJ databases">
        <title>Genome-Wide Identification Analysis in wild type Solanum Pinnatisectum Reveals Some Genes Defensing Phytophthora Infestans.</title>
        <authorList>
            <person name="Sun C."/>
        </authorList>
    </citation>
    <scope>NUCLEOTIDE SEQUENCE [LARGE SCALE GENOMIC DNA]</scope>
    <source>
        <strain evidence="2">LQN</strain>
        <tissue evidence="2">Leaf</tissue>
    </source>
</reference>
<comment type="caution">
    <text evidence="2">The sequence shown here is derived from an EMBL/GenBank/DDBJ whole genome shotgun (WGS) entry which is preliminary data.</text>
</comment>
<organism evidence="2 3">
    <name type="scientific">Solanum pinnatisectum</name>
    <name type="common">tansyleaf nightshade</name>
    <dbReference type="NCBI Taxonomy" id="50273"/>
    <lineage>
        <taxon>Eukaryota</taxon>
        <taxon>Viridiplantae</taxon>
        <taxon>Streptophyta</taxon>
        <taxon>Embryophyta</taxon>
        <taxon>Tracheophyta</taxon>
        <taxon>Spermatophyta</taxon>
        <taxon>Magnoliopsida</taxon>
        <taxon>eudicotyledons</taxon>
        <taxon>Gunneridae</taxon>
        <taxon>Pentapetalae</taxon>
        <taxon>asterids</taxon>
        <taxon>lamiids</taxon>
        <taxon>Solanales</taxon>
        <taxon>Solanaceae</taxon>
        <taxon>Solanoideae</taxon>
        <taxon>Solaneae</taxon>
        <taxon>Solanum</taxon>
    </lineage>
</organism>
<evidence type="ECO:0000313" key="3">
    <source>
        <dbReference type="Proteomes" id="UP001311915"/>
    </source>
</evidence>
<protein>
    <recommendedName>
        <fullName evidence="1">Cupin type-1 domain-containing protein</fullName>
    </recommendedName>
</protein>
<gene>
    <name evidence="2" type="ORF">R3W88_033454</name>
</gene>